<reference evidence="3" key="1">
    <citation type="submission" date="2023-02" db="EMBL/GenBank/DDBJ databases">
        <title>A novel hydrolase synthesized by Rhodococcus erythropolis HQ is responsible for the detoxification of Zearalenone.</title>
        <authorList>
            <person name="Hu J."/>
            <person name="Xu J."/>
        </authorList>
    </citation>
    <scope>NUCLEOTIDE SEQUENCE</scope>
    <source>
        <strain evidence="3">HQ</strain>
    </source>
</reference>
<keyword evidence="2" id="KW-0472">Membrane</keyword>
<evidence type="ECO:0000313" key="3">
    <source>
        <dbReference type="EMBL" id="MDE8649039.1"/>
    </source>
</evidence>
<evidence type="ECO:0000256" key="2">
    <source>
        <dbReference type="SAM" id="Phobius"/>
    </source>
</evidence>
<organism evidence="3 4">
    <name type="scientific">Rhodococcus qingshengii</name>
    <dbReference type="NCBI Taxonomy" id="334542"/>
    <lineage>
        <taxon>Bacteria</taxon>
        <taxon>Bacillati</taxon>
        <taxon>Actinomycetota</taxon>
        <taxon>Actinomycetes</taxon>
        <taxon>Mycobacteriales</taxon>
        <taxon>Nocardiaceae</taxon>
        <taxon>Rhodococcus</taxon>
        <taxon>Rhodococcus erythropolis group</taxon>
    </lineage>
</organism>
<name>A0AAW6LPS3_RHOSG</name>
<feature type="compositionally biased region" description="Polar residues" evidence="1">
    <location>
        <begin position="1"/>
        <end position="17"/>
    </location>
</feature>
<keyword evidence="2" id="KW-0812">Transmembrane</keyword>
<dbReference type="RefSeq" id="WP_275232747.1">
    <property type="nucleotide sequence ID" value="NZ_JARDXE010000023.1"/>
</dbReference>
<evidence type="ECO:0000313" key="4">
    <source>
        <dbReference type="Proteomes" id="UP001217325"/>
    </source>
</evidence>
<dbReference type="EMBL" id="JARDXE010000023">
    <property type="protein sequence ID" value="MDE8649039.1"/>
    <property type="molecule type" value="Genomic_DNA"/>
</dbReference>
<evidence type="ECO:0000256" key="1">
    <source>
        <dbReference type="SAM" id="MobiDB-lite"/>
    </source>
</evidence>
<comment type="caution">
    <text evidence="3">The sequence shown here is derived from an EMBL/GenBank/DDBJ whole genome shotgun (WGS) entry which is preliminary data.</text>
</comment>
<accession>A0AAW6LPS3</accession>
<dbReference type="AlphaFoldDB" id="A0AAW6LPS3"/>
<feature type="transmembrane region" description="Helical" evidence="2">
    <location>
        <begin position="35"/>
        <end position="58"/>
    </location>
</feature>
<feature type="region of interest" description="Disordered" evidence="1">
    <location>
        <begin position="1"/>
        <end position="25"/>
    </location>
</feature>
<protein>
    <submittedName>
        <fullName evidence="3">Uncharacterized protein</fullName>
    </submittedName>
</protein>
<keyword evidence="2" id="KW-1133">Transmembrane helix</keyword>
<sequence length="64" mass="6919">MTNPTVTTRTGHRNTGISCAHPAPEQADTTHSFKIVAYALGIPITGYFAAMGFMSFLVEHGWHA</sequence>
<proteinExistence type="predicted"/>
<gene>
    <name evidence="3" type="ORF">PXH69_29110</name>
</gene>
<dbReference type="Proteomes" id="UP001217325">
    <property type="component" value="Unassembled WGS sequence"/>
</dbReference>